<dbReference type="EC" id="1.1.1.95" evidence="5"/>
<dbReference type="InterPro" id="IPR006140">
    <property type="entry name" value="D-isomer_DH_NAD-bd"/>
</dbReference>
<comment type="similarity">
    <text evidence="3 12">Belongs to the D-isomer specific 2-hydroxyacid dehydrogenase family.</text>
</comment>
<evidence type="ECO:0000256" key="3">
    <source>
        <dbReference type="ARBA" id="ARBA00005854"/>
    </source>
</evidence>
<comment type="catalytic activity">
    <reaction evidence="11">
        <text>(2R)-3-phosphoglycerate + NAD(+) = 3-phosphooxypyruvate + NADH + H(+)</text>
        <dbReference type="Rhea" id="RHEA:12641"/>
        <dbReference type="ChEBI" id="CHEBI:15378"/>
        <dbReference type="ChEBI" id="CHEBI:18110"/>
        <dbReference type="ChEBI" id="CHEBI:57540"/>
        <dbReference type="ChEBI" id="CHEBI:57945"/>
        <dbReference type="ChEBI" id="CHEBI:58272"/>
        <dbReference type="EC" id="1.1.1.95"/>
    </reaction>
</comment>
<evidence type="ECO:0000256" key="8">
    <source>
        <dbReference type="ARBA" id="ARBA00023027"/>
    </source>
</evidence>
<comment type="catalytic activity">
    <reaction evidence="10">
        <text>(R)-2-hydroxyglutarate + NAD(+) = 2-oxoglutarate + NADH + H(+)</text>
        <dbReference type="Rhea" id="RHEA:49612"/>
        <dbReference type="ChEBI" id="CHEBI:15378"/>
        <dbReference type="ChEBI" id="CHEBI:15801"/>
        <dbReference type="ChEBI" id="CHEBI:16810"/>
        <dbReference type="ChEBI" id="CHEBI:57540"/>
        <dbReference type="ChEBI" id="CHEBI:57945"/>
        <dbReference type="EC" id="1.1.1.399"/>
    </reaction>
</comment>
<dbReference type="InterPro" id="IPR006139">
    <property type="entry name" value="D-isomer_2_OHA_DH_cat_dom"/>
</dbReference>
<dbReference type="EMBL" id="CP104311">
    <property type="protein sequence ID" value="WWF01508.1"/>
    <property type="molecule type" value="Genomic_DNA"/>
</dbReference>
<evidence type="ECO:0000256" key="2">
    <source>
        <dbReference type="ARBA" id="ARBA00005216"/>
    </source>
</evidence>
<dbReference type="InterPro" id="IPR029753">
    <property type="entry name" value="D-isomer_DH_CS"/>
</dbReference>
<dbReference type="InterPro" id="IPR045865">
    <property type="entry name" value="ACT-like_dom_sf"/>
</dbReference>
<dbReference type="Proteomes" id="UP001359308">
    <property type="component" value="Chromosome"/>
</dbReference>
<dbReference type="Pfam" id="PF02826">
    <property type="entry name" value="2-Hacid_dh_C"/>
    <property type="match status" value="1"/>
</dbReference>
<dbReference type="PROSITE" id="PS00065">
    <property type="entry name" value="D_2_HYDROXYACID_DH_1"/>
    <property type="match status" value="1"/>
</dbReference>
<dbReference type="SUPFAM" id="SSF51735">
    <property type="entry name" value="NAD(P)-binding Rossmann-fold domains"/>
    <property type="match status" value="1"/>
</dbReference>
<dbReference type="RefSeq" id="WP_198321976.1">
    <property type="nucleotide sequence ID" value="NZ_CP104311.1"/>
</dbReference>
<keyword evidence="15" id="KW-1185">Reference proteome</keyword>
<name>A0ABZ2F4S1_METCP</name>
<dbReference type="SUPFAM" id="SSF52283">
    <property type="entry name" value="Formate/glycerate dehydrogenase catalytic domain-like"/>
    <property type="match status" value="1"/>
</dbReference>
<evidence type="ECO:0000256" key="4">
    <source>
        <dbReference type="ARBA" id="ARBA00013001"/>
    </source>
</evidence>
<dbReference type="CDD" id="cd12174">
    <property type="entry name" value="PGDH_like_3"/>
    <property type="match status" value="1"/>
</dbReference>
<dbReference type="Gene3D" id="3.30.70.260">
    <property type="match status" value="1"/>
</dbReference>
<dbReference type="PROSITE" id="PS51671">
    <property type="entry name" value="ACT"/>
    <property type="match status" value="1"/>
</dbReference>
<evidence type="ECO:0000256" key="6">
    <source>
        <dbReference type="ARBA" id="ARBA00021582"/>
    </source>
</evidence>
<protein>
    <recommendedName>
        <fullName evidence="6">D-3-phosphoglycerate dehydrogenase</fullName>
        <ecNumber evidence="4">1.1.1.399</ecNumber>
        <ecNumber evidence="5">1.1.1.95</ecNumber>
    </recommendedName>
    <alternativeName>
        <fullName evidence="9">2-oxoglutarate reductase</fullName>
    </alternativeName>
</protein>
<dbReference type="PROSITE" id="PS00670">
    <property type="entry name" value="D_2_HYDROXYACID_DH_2"/>
    <property type="match status" value="1"/>
</dbReference>
<feature type="domain" description="ACT" evidence="13">
    <location>
        <begin position="319"/>
        <end position="392"/>
    </location>
</feature>
<evidence type="ECO:0000313" key="14">
    <source>
        <dbReference type="EMBL" id="WWF01508.1"/>
    </source>
</evidence>
<evidence type="ECO:0000256" key="12">
    <source>
        <dbReference type="RuleBase" id="RU003719"/>
    </source>
</evidence>
<dbReference type="InterPro" id="IPR002912">
    <property type="entry name" value="ACT_dom"/>
</dbReference>
<sequence length="392" mass="41768">MYKVLTYDNIAVTGLERLPRDRYEVASEIQHPDAILLRSFDLKGVTIPDSVRCIGRAGAGVNNIPVADCSRRGIPVFNTPGANANAVKEIVVAGMLLAARHICEAWDFTRSLAGDDAALAQAVERNKKNFVGTELAGKTLGVLGLGAVGVGVANAAVSLGMNVTGFDPALTVERAWQLSAAVSRAGSTDDLIAHADFISLHVPLNGETRNMIDAGRLGSVKKGAVLLNFSRAGIVDEVAVRAALEHDRLSAYVSDFPTARLMGVKGTILLPHLGASTVEAEDNCAVMIADQIRDFLENGNIRNSVNYPTVEMPRCHPHRIGVANENIPNMVSQISAALGEAGLNILELLNKSRGEYAYTLIDLDTEVPPAVLDRIANIRGVLSVHPLLAHRP</sequence>
<proteinExistence type="inferred from homology"/>
<evidence type="ECO:0000256" key="1">
    <source>
        <dbReference type="ARBA" id="ARBA00003800"/>
    </source>
</evidence>
<dbReference type="SUPFAM" id="SSF55021">
    <property type="entry name" value="ACT-like"/>
    <property type="match status" value="1"/>
</dbReference>
<dbReference type="InterPro" id="IPR036291">
    <property type="entry name" value="NAD(P)-bd_dom_sf"/>
</dbReference>
<dbReference type="PANTHER" id="PTHR42938:SF47">
    <property type="entry name" value="HYDROXYPYRUVATE REDUCTASE"/>
    <property type="match status" value="1"/>
</dbReference>
<dbReference type="Gene3D" id="3.40.50.720">
    <property type="entry name" value="NAD(P)-binding Rossmann-like Domain"/>
    <property type="match status" value="2"/>
</dbReference>
<evidence type="ECO:0000256" key="9">
    <source>
        <dbReference type="ARBA" id="ARBA00030455"/>
    </source>
</evidence>
<gene>
    <name evidence="14" type="ORF">N4J17_13695</name>
</gene>
<keyword evidence="8" id="KW-0520">NAD</keyword>
<evidence type="ECO:0000256" key="7">
    <source>
        <dbReference type="ARBA" id="ARBA00023002"/>
    </source>
</evidence>
<dbReference type="CDD" id="cd04901">
    <property type="entry name" value="ACT_3PGDH"/>
    <property type="match status" value="1"/>
</dbReference>
<evidence type="ECO:0000256" key="11">
    <source>
        <dbReference type="ARBA" id="ARBA00048731"/>
    </source>
</evidence>
<reference evidence="14 15" key="1">
    <citation type="submission" date="2022-09" db="EMBL/GenBank/DDBJ databases">
        <authorList>
            <person name="Giprobiosintez L."/>
        </authorList>
    </citation>
    <scope>NUCLEOTIDE SEQUENCE [LARGE SCALE GENOMIC DNA]</scope>
    <source>
        <strain evidence="15">VKPM-B-12549 (GBS-15)</strain>
    </source>
</reference>
<comment type="function">
    <text evidence="1">Catalyzes the reversible oxidation of 3-phospho-D-glycerate to 3-phosphonooxypyruvate, the first step of the phosphorylated L-serine biosynthesis pathway. Also catalyzes the reversible oxidation of 2-hydroxyglutarate to 2-oxoglutarate.</text>
</comment>
<evidence type="ECO:0000259" key="13">
    <source>
        <dbReference type="PROSITE" id="PS51671"/>
    </source>
</evidence>
<dbReference type="PANTHER" id="PTHR42938">
    <property type="entry name" value="FORMATE DEHYDROGENASE 1"/>
    <property type="match status" value="1"/>
</dbReference>
<organism evidence="14 15">
    <name type="scientific">Methylococcus capsulatus</name>
    <dbReference type="NCBI Taxonomy" id="414"/>
    <lineage>
        <taxon>Bacteria</taxon>
        <taxon>Pseudomonadati</taxon>
        <taxon>Pseudomonadota</taxon>
        <taxon>Gammaproteobacteria</taxon>
        <taxon>Methylococcales</taxon>
        <taxon>Methylococcaceae</taxon>
        <taxon>Methylococcus</taxon>
    </lineage>
</organism>
<dbReference type="Pfam" id="PF00389">
    <property type="entry name" value="2-Hacid_dh"/>
    <property type="match status" value="1"/>
</dbReference>
<dbReference type="EC" id="1.1.1.399" evidence="4"/>
<evidence type="ECO:0000256" key="5">
    <source>
        <dbReference type="ARBA" id="ARBA00013143"/>
    </source>
</evidence>
<keyword evidence="7 12" id="KW-0560">Oxidoreductase</keyword>
<dbReference type="InterPro" id="IPR029752">
    <property type="entry name" value="D-isomer_DH_CS1"/>
</dbReference>
<accession>A0ABZ2F4S1</accession>
<evidence type="ECO:0000256" key="10">
    <source>
        <dbReference type="ARBA" id="ARBA00048126"/>
    </source>
</evidence>
<comment type="pathway">
    <text evidence="2">Amino-acid biosynthesis; L-serine biosynthesis; L-serine from 3-phospho-D-glycerate: step 1/3.</text>
</comment>
<evidence type="ECO:0000313" key="15">
    <source>
        <dbReference type="Proteomes" id="UP001359308"/>
    </source>
</evidence>